<dbReference type="OrthoDB" id="1470350at2759"/>
<dbReference type="InterPro" id="IPR036396">
    <property type="entry name" value="Cyt_P450_sf"/>
</dbReference>
<dbReference type="Gene3D" id="1.10.630.10">
    <property type="entry name" value="Cytochrome P450"/>
    <property type="match status" value="1"/>
</dbReference>
<evidence type="ECO:0000256" key="7">
    <source>
        <dbReference type="ARBA" id="ARBA00023033"/>
    </source>
</evidence>
<keyword evidence="3 8" id="KW-0349">Heme</keyword>
<dbReference type="PROSITE" id="PS00086">
    <property type="entry name" value="CYTOCHROME_P450"/>
    <property type="match status" value="1"/>
</dbReference>
<protein>
    <recommendedName>
        <fullName evidence="14">Cytochrome P450</fullName>
    </recommendedName>
</protein>
<accession>A0A8T3BMJ4</accession>
<dbReference type="GO" id="GO:0004497">
    <property type="term" value="F:monooxygenase activity"/>
    <property type="evidence" value="ECO:0007669"/>
    <property type="project" value="UniProtKB-KW"/>
</dbReference>
<organism evidence="12 13">
    <name type="scientific">Dendrobium nobile</name>
    <name type="common">Orchid</name>
    <dbReference type="NCBI Taxonomy" id="94219"/>
    <lineage>
        <taxon>Eukaryota</taxon>
        <taxon>Viridiplantae</taxon>
        <taxon>Streptophyta</taxon>
        <taxon>Embryophyta</taxon>
        <taxon>Tracheophyta</taxon>
        <taxon>Spermatophyta</taxon>
        <taxon>Magnoliopsida</taxon>
        <taxon>Liliopsida</taxon>
        <taxon>Asparagales</taxon>
        <taxon>Orchidaceae</taxon>
        <taxon>Epidendroideae</taxon>
        <taxon>Malaxideae</taxon>
        <taxon>Dendrobiinae</taxon>
        <taxon>Dendrobium</taxon>
    </lineage>
</organism>
<dbReference type="PANTHER" id="PTHR47955:SF19">
    <property type="entry name" value="CYTOCHROME P450 71A9-LIKE ISOFORM X1"/>
    <property type="match status" value="1"/>
</dbReference>
<comment type="similarity">
    <text evidence="2 9">Belongs to the cytochrome P450 family.</text>
</comment>
<evidence type="ECO:0000256" key="6">
    <source>
        <dbReference type="ARBA" id="ARBA00023004"/>
    </source>
</evidence>
<reference evidence="12" key="1">
    <citation type="journal article" date="2022" name="Front. Genet.">
        <title>Chromosome-Scale Assembly of the Dendrobium nobile Genome Provides Insights Into the Molecular Mechanism of the Biosynthesis of the Medicinal Active Ingredient of Dendrobium.</title>
        <authorList>
            <person name="Xu Q."/>
            <person name="Niu S.-C."/>
            <person name="Li K.-L."/>
            <person name="Zheng P.-J."/>
            <person name="Zhang X.-J."/>
            <person name="Jia Y."/>
            <person name="Liu Y."/>
            <person name="Niu Y.-X."/>
            <person name="Yu L.-H."/>
            <person name="Chen D.-F."/>
            <person name="Zhang G.-Q."/>
        </authorList>
    </citation>
    <scope>NUCLEOTIDE SEQUENCE</scope>
    <source>
        <tissue evidence="12">Leaf</tissue>
    </source>
</reference>
<dbReference type="Proteomes" id="UP000829196">
    <property type="component" value="Unassembled WGS sequence"/>
</dbReference>
<keyword evidence="11" id="KW-0812">Transmembrane</keyword>
<keyword evidence="7 9" id="KW-0503">Monooxygenase</keyword>
<dbReference type="InterPro" id="IPR001128">
    <property type="entry name" value="Cyt_P450"/>
</dbReference>
<evidence type="ECO:0000256" key="2">
    <source>
        <dbReference type="ARBA" id="ARBA00010617"/>
    </source>
</evidence>
<evidence type="ECO:0000313" key="13">
    <source>
        <dbReference type="Proteomes" id="UP000829196"/>
    </source>
</evidence>
<dbReference type="SUPFAM" id="SSF48264">
    <property type="entry name" value="Cytochrome P450"/>
    <property type="match status" value="1"/>
</dbReference>
<dbReference type="EMBL" id="JAGYWB010000008">
    <property type="protein sequence ID" value="KAI0514245.1"/>
    <property type="molecule type" value="Genomic_DNA"/>
</dbReference>
<dbReference type="InterPro" id="IPR002401">
    <property type="entry name" value="Cyt_P450_E_grp-I"/>
</dbReference>
<dbReference type="PANTHER" id="PTHR47955">
    <property type="entry name" value="CYTOCHROME P450 FAMILY 71 PROTEIN"/>
    <property type="match status" value="1"/>
</dbReference>
<evidence type="ECO:0000256" key="9">
    <source>
        <dbReference type="RuleBase" id="RU000461"/>
    </source>
</evidence>
<dbReference type="AlphaFoldDB" id="A0A8T3BMJ4"/>
<dbReference type="Pfam" id="PF00067">
    <property type="entry name" value="p450"/>
    <property type="match status" value="1"/>
</dbReference>
<evidence type="ECO:0000256" key="11">
    <source>
        <dbReference type="SAM" id="Phobius"/>
    </source>
</evidence>
<dbReference type="GO" id="GO:0020037">
    <property type="term" value="F:heme binding"/>
    <property type="evidence" value="ECO:0007669"/>
    <property type="project" value="InterPro"/>
</dbReference>
<feature type="transmembrane region" description="Helical" evidence="11">
    <location>
        <begin position="50"/>
        <end position="70"/>
    </location>
</feature>
<sequence>MPFKSIKTLILTSTPTPRNPQKKRKGKKKKLGKSMCPSSPIVPLLLYPPAMLLMLALTILAIVLSSLFFFKKSTADIATAITNTSTIINTSGVQPLPPSPPKLPIIGNLHQLGSSPHRSLCSLSERYGSLMLLHFGHLPVLVTSSPSIIREITQTQDHLFSNRPSLKAPNTILYGGRDIAFAPYGEYWREMKKATILHLLSNKKVGSYKQGREEELAFMMKEIERTMLVDMTERFHALSRDVISRAVIGDSTRNKLWGGGLRRFIDESSRMIGEFYVGDYIPWLGKIIGVVSGFERRLRNAFERSDKFLEGIVKEHRRRIAKRKEEEGDGDNATDECFLDALLTLEGELKCTGLVFDRESIKAIVKDMFGAGTDSTSISMEWTMAELIRHPAAMKKLKEEIIKVVGPNEASIKEEQLADMSYLKAVVKEALRLHPPASIIIPRQLIQDTNIKGYRIPKGTMVLINAWATGRDPKIWDSPEEFRPERFINGEAGDINFSSHGFQLLTFGAGRRSCPGIKFSVTLIELAIANLVYVFDWKPAKGEREDIDMSEVYALTTRKREALMLIATKAVK</sequence>
<evidence type="ECO:0000256" key="3">
    <source>
        <dbReference type="ARBA" id="ARBA00022617"/>
    </source>
</evidence>
<feature type="compositionally biased region" description="Basic residues" evidence="10">
    <location>
        <begin position="20"/>
        <end position="32"/>
    </location>
</feature>
<evidence type="ECO:0000256" key="10">
    <source>
        <dbReference type="SAM" id="MobiDB-lite"/>
    </source>
</evidence>
<evidence type="ECO:0000256" key="4">
    <source>
        <dbReference type="ARBA" id="ARBA00022723"/>
    </source>
</evidence>
<evidence type="ECO:0000256" key="8">
    <source>
        <dbReference type="PIRSR" id="PIRSR602401-1"/>
    </source>
</evidence>
<comment type="caution">
    <text evidence="12">The sequence shown here is derived from an EMBL/GenBank/DDBJ whole genome shotgun (WGS) entry which is preliminary data.</text>
</comment>
<dbReference type="InterPro" id="IPR017972">
    <property type="entry name" value="Cyt_P450_CS"/>
</dbReference>
<keyword evidence="5 9" id="KW-0560">Oxidoreductase</keyword>
<name>A0A8T3BMJ4_DENNO</name>
<keyword evidence="4 8" id="KW-0479">Metal-binding</keyword>
<evidence type="ECO:0008006" key="14">
    <source>
        <dbReference type="Google" id="ProtNLM"/>
    </source>
</evidence>
<evidence type="ECO:0000313" key="12">
    <source>
        <dbReference type="EMBL" id="KAI0514245.1"/>
    </source>
</evidence>
<dbReference type="PRINTS" id="PR00463">
    <property type="entry name" value="EP450I"/>
</dbReference>
<comment type="cofactor">
    <cofactor evidence="1 8">
        <name>heme</name>
        <dbReference type="ChEBI" id="CHEBI:30413"/>
    </cofactor>
</comment>
<dbReference type="SMR" id="A0A8T3BMJ4"/>
<evidence type="ECO:0000256" key="5">
    <source>
        <dbReference type="ARBA" id="ARBA00023002"/>
    </source>
</evidence>
<feature type="binding site" description="axial binding residue" evidence="8">
    <location>
        <position position="514"/>
    </location>
    <ligand>
        <name>heme</name>
        <dbReference type="ChEBI" id="CHEBI:30413"/>
    </ligand>
    <ligandPart>
        <name>Fe</name>
        <dbReference type="ChEBI" id="CHEBI:18248"/>
    </ligandPart>
</feature>
<feature type="region of interest" description="Disordered" evidence="10">
    <location>
        <begin position="13"/>
        <end position="34"/>
    </location>
</feature>
<dbReference type="GO" id="GO:0016705">
    <property type="term" value="F:oxidoreductase activity, acting on paired donors, with incorporation or reduction of molecular oxygen"/>
    <property type="evidence" value="ECO:0007669"/>
    <property type="project" value="InterPro"/>
</dbReference>
<dbReference type="CDD" id="cd11072">
    <property type="entry name" value="CYP71-like"/>
    <property type="match status" value="1"/>
</dbReference>
<dbReference type="FunFam" id="1.10.630.10:FF:000043">
    <property type="entry name" value="Cytochrome P450 99A2"/>
    <property type="match status" value="1"/>
</dbReference>
<keyword evidence="6 8" id="KW-0408">Iron</keyword>
<keyword evidence="13" id="KW-1185">Reference proteome</keyword>
<dbReference type="PRINTS" id="PR00385">
    <property type="entry name" value="P450"/>
</dbReference>
<proteinExistence type="inferred from homology"/>
<keyword evidence="11" id="KW-1133">Transmembrane helix</keyword>
<dbReference type="GO" id="GO:0005506">
    <property type="term" value="F:iron ion binding"/>
    <property type="evidence" value="ECO:0007669"/>
    <property type="project" value="InterPro"/>
</dbReference>
<evidence type="ECO:0000256" key="1">
    <source>
        <dbReference type="ARBA" id="ARBA00001971"/>
    </source>
</evidence>
<gene>
    <name evidence="12" type="ORF">KFK09_010280</name>
</gene>
<keyword evidence="11" id="KW-0472">Membrane</keyword>